<gene>
    <name evidence="1" type="ORF">CLTHE_19560</name>
</gene>
<evidence type="ECO:0000313" key="1">
    <source>
        <dbReference type="EMBL" id="OPX47393.1"/>
    </source>
</evidence>
<evidence type="ECO:0000313" key="2">
    <source>
        <dbReference type="Proteomes" id="UP000191448"/>
    </source>
</evidence>
<proteinExistence type="predicted"/>
<organism evidence="1 2">
    <name type="scientific">Clostridium thermobutyricum DSM 4928</name>
    <dbReference type="NCBI Taxonomy" id="1121339"/>
    <lineage>
        <taxon>Bacteria</taxon>
        <taxon>Bacillati</taxon>
        <taxon>Bacillota</taxon>
        <taxon>Clostridia</taxon>
        <taxon>Eubacteriales</taxon>
        <taxon>Clostridiaceae</taxon>
        <taxon>Clostridium</taxon>
    </lineage>
</organism>
<accession>A0A1V4SV82</accession>
<dbReference type="EMBL" id="LTAY01000048">
    <property type="protein sequence ID" value="OPX47393.1"/>
    <property type="molecule type" value="Genomic_DNA"/>
</dbReference>
<name>A0A1V4SV82_9CLOT</name>
<dbReference type="AlphaFoldDB" id="A0A1V4SV82"/>
<dbReference type="Proteomes" id="UP000191448">
    <property type="component" value="Unassembled WGS sequence"/>
</dbReference>
<dbReference type="RefSeq" id="WP_080023152.1">
    <property type="nucleotide sequence ID" value="NZ_LTAY01000048.1"/>
</dbReference>
<protein>
    <submittedName>
        <fullName evidence="1">Uncharacterized protein</fullName>
    </submittedName>
</protein>
<reference evidence="1 2" key="1">
    <citation type="submission" date="2016-02" db="EMBL/GenBank/DDBJ databases">
        <title>Genome sequence of Clostridium thermobutyricum DSM 4928.</title>
        <authorList>
            <person name="Poehlein A."/>
            <person name="Daniel R."/>
        </authorList>
    </citation>
    <scope>NUCLEOTIDE SEQUENCE [LARGE SCALE GENOMIC DNA]</scope>
    <source>
        <strain evidence="1 2">DSM 4928</strain>
    </source>
</reference>
<comment type="caution">
    <text evidence="1">The sequence shown here is derived from an EMBL/GenBank/DDBJ whole genome shotgun (WGS) entry which is preliminary data.</text>
</comment>
<sequence>MEDLTITKILTNNGVTFAYELSNGKQLTIEDAIELAREQKISNAKAVIDQKGFTTLVGDSNSNCDFSKLPHENINRPSD</sequence>